<organism evidence="15 16">
    <name type="scientific">Congregibacter variabilis</name>
    <dbReference type="NCBI Taxonomy" id="3081200"/>
    <lineage>
        <taxon>Bacteria</taxon>
        <taxon>Pseudomonadati</taxon>
        <taxon>Pseudomonadota</taxon>
        <taxon>Gammaproteobacteria</taxon>
        <taxon>Cellvibrionales</taxon>
        <taxon>Halieaceae</taxon>
        <taxon>Congregibacter</taxon>
    </lineage>
</organism>
<keyword evidence="15" id="KW-0675">Receptor</keyword>
<dbReference type="InterPro" id="IPR000531">
    <property type="entry name" value="Beta-barrel_TonB"/>
</dbReference>
<dbReference type="Proteomes" id="UP001626537">
    <property type="component" value="Chromosome"/>
</dbReference>
<keyword evidence="7 11" id="KW-0798">TonB box</keyword>
<dbReference type="InterPro" id="IPR036942">
    <property type="entry name" value="Beta-barrel_TonB_sf"/>
</dbReference>
<evidence type="ECO:0000256" key="9">
    <source>
        <dbReference type="ARBA" id="ARBA00023237"/>
    </source>
</evidence>
<keyword evidence="16" id="KW-1185">Reference proteome</keyword>
<keyword evidence="6" id="KW-0406">Ion transport</keyword>
<evidence type="ECO:0000256" key="4">
    <source>
        <dbReference type="ARBA" id="ARBA00022692"/>
    </source>
</evidence>
<evidence type="ECO:0000256" key="5">
    <source>
        <dbReference type="ARBA" id="ARBA00022729"/>
    </source>
</evidence>
<keyword evidence="4 10" id="KW-0812">Transmembrane</keyword>
<reference evidence="15 16" key="1">
    <citation type="submission" date="2023-10" db="EMBL/GenBank/DDBJ databases">
        <title>Two novel species belonging to the OM43/NOR5 clade.</title>
        <authorList>
            <person name="Park M."/>
        </authorList>
    </citation>
    <scope>NUCLEOTIDE SEQUENCE [LARGE SCALE GENOMIC DNA]</scope>
    <source>
        <strain evidence="15 16">IMCC43200</strain>
    </source>
</reference>
<dbReference type="InterPro" id="IPR012910">
    <property type="entry name" value="Plug_dom"/>
</dbReference>
<dbReference type="InterPro" id="IPR037066">
    <property type="entry name" value="Plug_dom_sf"/>
</dbReference>
<evidence type="ECO:0000256" key="8">
    <source>
        <dbReference type="ARBA" id="ARBA00023136"/>
    </source>
</evidence>
<evidence type="ECO:0000256" key="1">
    <source>
        <dbReference type="ARBA" id="ARBA00004571"/>
    </source>
</evidence>
<keyword evidence="5 12" id="KW-0732">Signal</keyword>
<feature type="domain" description="TonB-dependent receptor-like beta-barrel" evidence="13">
    <location>
        <begin position="179"/>
        <end position="602"/>
    </location>
</feature>
<dbReference type="PANTHER" id="PTHR30069:SF53">
    <property type="entry name" value="COLICIN I RECEPTOR-RELATED"/>
    <property type="match status" value="1"/>
</dbReference>
<dbReference type="InterPro" id="IPR039426">
    <property type="entry name" value="TonB-dep_rcpt-like"/>
</dbReference>
<evidence type="ECO:0000256" key="12">
    <source>
        <dbReference type="SAM" id="SignalP"/>
    </source>
</evidence>
<comment type="subcellular location">
    <subcellularLocation>
        <location evidence="1 10">Cell outer membrane</location>
        <topology evidence="1 10">Multi-pass membrane protein</topology>
    </subcellularLocation>
</comment>
<feature type="chain" id="PRO_5046841998" evidence="12">
    <location>
        <begin position="35"/>
        <end position="629"/>
    </location>
</feature>
<dbReference type="SUPFAM" id="SSF56935">
    <property type="entry name" value="Porins"/>
    <property type="match status" value="1"/>
</dbReference>
<feature type="signal peptide" evidence="12">
    <location>
        <begin position="1"/>
        <end position="34"/>
    </location>
</feature>
<accession>A0ABZ0I5F8</accession>
<name>A0ABZ0I5F8_9GAMM</name>
<dbReference type="EMBL" id="CP136864">
    <property type="protein sequence ID" value="WOJ93829.1"/>
    <property type="molecule type" value="Genomic_DNA"/>
</dbReference>
<evidence type="ECO:0000256" key="10">
    <source>
        <dbReference type="PROSITE-ProRule" id="PRU01360"/>
    </source>
</evidence>
<evidence type="ECO:0000259" key="13">
    <source>
        <dbReference type="Pfam" id="PF00593"/>
    </source>
</evidence>
<evidence type="ECO:0000256" key="2">
    <source>
        <dbReference type="ARBA" id="ARBA00022448"/>
    </source>
</evidence>
<dbReference type="Gene3D" id="2.170.130.10">
    <property type="entry name" value="TonB-dependent receptor, plug domain"/>
    <property type="match status" value="1"/>
</dbReference>
<keyword evidence="8 10" id="KW-0472">Membrane</keyword>
<feature type="domain" description="TonB-dependent receptor plug" evidence="14">
    <location>
        <begin position="53"/>
        <end position="159"/>
    </location>
</feature>
<evidence type="ECO:0000256" key="7">
    <source>
        <dbReference type="ARBA" id="ARBA00023077"/>
    </source>
</evidence>
<keyword evidence="2 10" id="KW-0813">Transport</keyword>
<keyword evidence="3 10" id="KW-1134">Transmembrane beta strand</keyword>
<evidence type="ECO:0000313" key="15">
    <source>
        <dbReference type="EMBL" id="WOJ93829.1"/>
    </source>
</evidence>
<keyword evidence="9 10" id="KW-0998">Cell outer membrane</keyword>
<dbReference type="PANTHER" id="PTHR30069">
    <property type="entry name" value="TONB-DEPENDENT OUTER MEMBRANE RECEPTOR"/>
    <property type="match status" value="1"/>
</dbReference>
<dbReference type="Gene3D" id="2.40.170.20">
    <property type="entry name" value="TonB-dependent receptor, beta-barrel domain"/>
    <property type="match status" value="1"/>
</dbReference>
<dbReference type="Pfam" id="PF00593">
    <property type="entry name" value="TonB_dep_Rec_b-barrel"/>
    <property type="match status" value="1"/>
</dbReference>
<dbReference type="RefSeq" id="WP_407348469.1">
    <property type="nucleotide sequence ID" value="NZ_CP136864.1"/>
</dbReference>
<comment type="similarity">
    <text evidence="10 11">Belongs to the TonB-dependent receptor family.</text>
</comment>
<evidence type="ECO:0000259" key="14">
    <source>
        <dbReference type="Pfam" id="PF07715"/>
    </source>
</evidence>
<dbReference type="Pfam" id="PF07715">
    <property type="entry name" value="Plug"/>
    <property type="match status" value="1"/>
</dbReference>
<sequence length="629" mass="68448">MFDSKELATQRRYLPLAIRTALACGLLTPTAQLAAQSVLEETVVSSSRVEMPLRDVGTSVTVLTQDEIVQRGFLSLPDLLRTQPSIAATNNGGPGKATSLRVRGEEGYRTMVIIDGIDISDTSSPQVSPRLEQLLTTGISRVEILRGPQGLSYGADAGGVINIRTNSPSEGLGGGVTAEQGRYNTQQLSGRIGGSFDSVDFLISGADMSTDGFNARDTDTDRVDDDGYDNQTIHARAGWDLNDSLRLEAVARQVEGENAFDGCFNASFSPSNDCEDSFAQDSWRVSAELTQGRFSHELAYSDNVTEREFFAENSAFFSAEGGLERLSYIGQWRQSEKMSLVYGVDREEESIDDGSFDRSRSQTGIYGEYQGRLSDSLTITAGARHDDNDDFGDYLSYRLSGAWVTDLAAGELKLKGAYGTGFRAPSLYEISYNNGPFAAPPASNTVLQEETSGGYDLGVAWASPNGSYLEVTWFDQEIDDLITFDVVSFSGYVQQSGRSDSQGIELIADLPLAMGFRINGNYTWNETTAPDGQQRAFRPEHLANLGIAYQNPEGRLRLGVNLRSSASSVDTSGAELDDYVLMDVNASYELVTGLTVYGRLENALDEDYMEIPSYNTAGQAAYAGVRYEF</sequence>
<evidence type="ECO:0000256" key="3">
    <source>
        <dbReference type="ARBA" id="ARBA00022452"/>
    </source>
</evidence>
<gene>
    <name evidence="15" type="ORF">R0135_01355</name>
</gene>
<evidence type="ECO:0000313" key="16">
    <source>
        <dbReference type="Proteomes" id="UP001626537"/>
    </source>
</evidence>
<dbReference type="CDD" id="cd01347">
    <property type="entry name" value="ligand_gated_channel"/>
    <property type="match status" value="1"/>
</dbReference>
<proteinExistence type="inferred from homology"/>
<evidence type="ECO:0000256" key="6">
    <source>
        <dbReference type="ARBA" id="ARBA00023065"/>
    </source>
</evidence>
<dbReference type="PROSITE" id="PS52016">
    <property type="entry name" value="TONB_DEPENDENT_REC_3"/>
    <property type="match status" value="1"/>
</dbReference>
<protein>
    <submittedName>
        <fullName evidence="15">TonB-dependent receptor</fullName>
    </submittedName>
</protein>
<evidence type="ECO:0000256" key="11">
    <source>
        <dbReference type="RuleBase" id="RU003357"/>
    </source>
</evidence>